<dbReference type="GO" id="GO:0003723">
    <property type="term" value="F:RNA binding"/>
    <property type="evidence" value="ECO:0007669"/>
    <property type="project" value="InterPro"/>
</dbReference>
<evidence type="ECO:0000256" key="1">
    <source>
        <dbReference type="ARBA" id="ARBA00007228"/>
    </source>
</evidence>
<dbReference type="InterPro" id="IPR029064">
    <property type="entry name" value="Ribosomal_eL30-like_sf"/>
</dbReference>
<proteinExistence type="inferred from homology"/>
<organism evidence="6 7">
    <name type="scientific">Dietzia timorensis</name>
    <dbReference type="NCBI Taxonomy" id="499555"/>
    <lineage>
        <taxon>Bacteria</taxon>
        <taxon>Bacillati</taxon>
        <taxon>Actinomycetota</taxon>
        <taxon>Actinomycetes</taxon>
        <taxon>Mycobacteriales</taxon>
        <taxon>Dietziaceae</taxon>
        <taxon>Dietzia</taxon>
    </lineage>
</organism>
<dbReference type="RefSeq" id="WP_067472953.1">
    <property type="nucleotide sequence ID" value="NZ_CP015961.1"/>
</dbReference>
<evidence type="ECO:0000256" key="4">
    <source>
        <dbReference type="SAM" id="MobiDB-lite"/>
    </source>
</evidence>
<dbReference type="EMBL" id="CP015961">
    <property type="protein sequence ID" value="ANI92255.1"/>
    <property type="molecule type" value="Genomic_DNA"/>
</dbReference>
<evidence type="ECO:0000256" key="3">
    <source>
        <dbReference type="ARBA" id="ARBA00022679"/>
    </source>
</evidence>
<dbReference type="Gene3D" id="3.30.1330.30">
    <property type="match status" value="1"/>
</dbReference>
<dbReference type="SUPFAM" id="SSF55315">
    <property type="entry name" value="L30e-like"/>
    <property type="match status" value="1"/>
</dbReference>
<dbReference type="Pfam" id="PF22435">
    <property type="entry name" value="MRM3-like_sub_bind"/>
    <property type="match status" value="1"/>
</dbReference>
<evidence type="ECO:0000313" key="6">
    <source>
        <dbReference type="EMBL" id="ANI92255.1"/>
    </source>
</evidence>
<evidence type="ECO:0000256" key="2">
    <source>
        <dbReference type="ARBA" id="ARBA00022603"/>
    </source>
</evidence>
<comment type="similarity">
    <text evidence="1">Belongs to the class IV-like SAM-binding methyltransferase superfamily. RNA methyltransferase TrmH family.</text>
</comment>
<dbReference type="PANTHER" id="PTHR43191">
    <property type="entry name" value="RRNA METHYLTRANSFERASE 3"/>
    <property type="match status" value="1"/>
</dbReference>
<accession>A0A173LJ03</accession>
<evidence type="ECO:0000259" key="5">
    <source>
        <dbReference type="SMART" id="SM00967"/>
    </source>
</evidence>
<dbReference type="CDD" id="cd18095">
    <property type="entry name" value="SpoU-like_rRNA-MTase"/>
    <property type="match status" value="1"/>
</dbReference>
<dbReference type="InterPro" id="IPR029026">
    <property type="entry name" value="tRNA_m1G_MTases_N"/>
</dbReference>
<dbReference type="PANTHER" id="PTHR43191:SF2">
    <property type="entry name" value="RRNA METHYLTRANSFERASE 3, MITOCHONDRIAL"/>
    <property type="match status" value="1"/>
</dbReference>
<dbReference type="Proteomes" id="UP000186104">
    <property type="component" value="Chromosome"/>
</dbReference>
<dbReference type="InterPro" id="IPR051259">
    <property type="entry name" value="rRNA_Methyltransferase"/>
</dbReference>
<feature type="region of interest" description="Disordered" evidence="4">
    <location>
        <begin position="1"/>
        <end position="21"/>
    </location>
</feature>
<dbReference type="GO" id="GO:0006396">
    <property type="term" value="P:RNA processing"/>
    <property type="evidence" value="ECO:0007669"/>
    <property type="project" value="InterPro"/>
</dbReference>
<dbReference type="Gene3D" id="3.40.1280.10">
    <property type="match status" value="1"/>
</dbReference>
<reference evidence="6 7" key="1">
    <citation type="submission" date="2016-06" db="EMBL/GenBank/DDBJ databases">
        <title>Complete genome sequence of a saline-alkali tolerant type strain Dietzia timorensis ID05-A0528T.</title>
        <authorList>
            <person name="Wu X."/>
        </authorList>
    </citation>
    <scope>NUCLEOTIDE SEQUENCE [LARGE SCALE GENOMIC DNA]</scope>
    <source>
        <strain evidence="6 7">ID05-A0528</strain>
    </source>
</reference>
<name>A0A173LJ03_9ACTN</name>
<dbReference type="GO" id="GO:0005737">
    <property type="term" value="C:cytoplasm"/>
    <property type="evidence" value="ECO:0007669"/>
    <property type="project" value="UniProtKB-ARBA"/>
</dbReference>
<sequence length="282" mass="28580">MASNSSGRPADPFTERTPRVVSASKLHRAAARRKAGAFLAEGANSVEAALGAGVTREVFMTPDALDRYGPLVGAVTHAGITLSAVTERAMSGLSATVTPPGIVALCRSIVHDASVPAEEIDAGARPRIVAIGQALAEPGNVGTLIRAADALGADQVWLTADSADPEGPKAVRASAGSVFNMPVVRGIQVADVAVRASDAGLSLLVATGDGNIDITSQEGRMLLSAPTAWVFGNEAHGVAAELRDAADARVRIPLRGRAESLNIATAAAICLHSSAIAHPPAG</sequence>
<evidence type="ECO:0000313" key="7">
    <source>
        <dbReference type="Proteomes" id="UP000186104"/>
    </source>
</evidence>
<dbReference type="GO" id="GO:0008173">
    <property type="term" value="F:RNA methyltransferase activity"/>
    <property type="evidence" value="ECO:0007669"/>
    <property type="project" value="InterPro"/>
</dbReference>
<protein>
    <submittedName>
        <fullName evidence="6">Putative tRNA/rRNA methyltransferase YsgA</fullName>
    </submittedName>
</protein>
<feature type="domain" description="RNA 2-O ribose methyltransferase substrate binding" evidence="5">
    <location>
        <begin position="39"/>
        <end position="112"/>
    </location>
</feature>
<dbReference type="InterPro" id="IPR013123">
    <property type="entry name" value="SpoU_subst-bd"/>
</dbReference>
<dbReference type="AlphaFoldDB" id="A0A173LJ03"/>
<dbReference type="STRING" id="499555.BJL86_1474"/>
<dbReference type="InterPro" id="IPR001537">
    <property type="entry name" value="SpoU_MeTrfase"/>
</dbReference>
<dbReference type="Pfam" id="PF00588">
    <property type="entry name" value="SpoU_methylase"/>
    <property type="match status" value="1"/>
</dbReference>
<dbReference type="SUPFAM" id="SSF75217">
    <property type="entry name" value="alpha/beta knot"/>
    <property type="match status" value="1"/>
</dbReference>
<keyword evidence="7" id="KW-1185">Reference proteome</keyword>
<keyword evidence="2 6" id="KW-0489">Methyltransferase</keyword>
<gene>
    <name evidence="6" type="ORF">BJL86_1474</name>
</gene>
<dbReference type="InterPro" id="IPR029028">
    <property type="entry name" value="Alpha/beta_knot_MTases"/>
</dbReference>
<dbReference type="OrthoDB" id="9794400at2"/>
<keyword evidence="3 6" id="KW-0808">Transferase</keyword>
<dbReference type="InterPro" id="IPR053888">
    <property type="entry name" value="MRM3-like_sub_bind"/>
</dbReference>
<dbReference type="KEGG" id="dtm:BJL86_1474"/>
<dbReference type="SMART" id="SM00967">
    <property type="entry name" value="SpoU_sub_bind"/>
    <property type="match status" value="1"/>
</dbReference>
<dbReference type="GO" id="GO:0032259">
    <property type="term" value="P:methylation"/>
    <property type="evidence" value="ECO:0007669"/>
    <property type="project" value="UniProtKB-KW"/>
</dbReference>